<feature type="region of interest" description="Disordered" evidence="1">
    <location>
        <begin position="116"/>
        <end position="139"/>
    </location>
</feature>
<dbReference type="AlphaFoldDB" id="A0A2N0NV19"/>
<gene>
    <name evidence="3" type="ORF">RhiirA5_383932</name>
</gene>
<sequence>MVRSSNIGIFWFFFIKVFLMYYIFTLEPTRVAKGKTKTAGTAPNRTEAAANRLKAARTAQNLDEMNNEDERINDEINDDEISFLGDLSKVREIEGEQERAIEEREIERERIKRRRNNEREKEQEYREKEQDDNYSDPPVPPQFELMTNKLQICNWLVNNPDILQLANQMLNMKDGTSQSAPAPVPPVHASLTPTNNDKYRLIDEEIKCLFLKSRFPPGHAFEKFVRKIFPELETYSSTAKSIIDRCRKSFSDYRYQLRITIEELIQEFQKEIQSTVLLPTEVNEFISPDIVIKRIFNRYFLAVDISELPEISMSKLTLFSRECFQIAWEIRNESDTKIFYYRIKSLDMDTERLEIPSRSGKNFASLLKF</sequence>
<dbReference type="Proteomes" id="UP000232722">
    <property type="component" value="Unassembled WGS sequence"/>
</dbReference>
<evidence type="ECO:0000256" key="2">
    <source>
        <dbReference type="SAM" id="Phobius"/>
    </source>
</evidence>
<organism evidence="3 4">
    <name type="scientific">Rhizophagus irregularis</name>
    <dbReference type="NCBI Taxonomy" id="588596"/>
    <lineage>
        <taxon>Eukaryota</taxon>
        <taxon>Fungi</taxon>
        <taxon>Fungi incertae sedis</taxon>
        <taxon>Mucoromycota</taxon>
        <taxon>Glomeromycotina</taxon>
        <taxon>Glomeromycetes</taxon>
        <taxon>Glomerales</taxon>
        <taxon>Glomeraceae</taxon>
        <taxon>Rhizophagus</taxon>
    </lineage>
</organism>
<dbReference type="VEuPathDB" id="FungiDB:RhiirA1_473781"/>
<evidence type="ECO:0000313" key="3">
    <source>
        <dbReference type="EMBL" id="PKB98429.1"/>
    </source>
</evidence>
<keyword evidence="2" id="KW-1133">Transmembrane helix</keyword>
<name>A0A2N0NV19_9GLOM</name>
<accession>A0A2N0NV19</accession>
<dbReference type="VEuPathDB" id="FungiDB:FUN_005756"/>
<comment type="caution">
    <text evidence="3">The sequence shown here is derived from an EMBL/GenBank/DDBJ whole genome shotgun (WGS) entry which is preliminary data.</text>
</comment>
<feature type="compositionally biased region" description="Basic and acidic residues" evidence="1">
    <location>
        <begin position="117"/>
        <end position="131"/>
    </location>
</feature>
<proteinExistence type="predicted"/>
<dbReference type="EMBL" id="LLXJ01002634">
    <property type="protein sequence ID" value="PKB98429.1"/>
    <property type="molecule type" value="Genomic_DNA"/>
</dbReference>
<keyword evidence="2" id="KW-0812">Transmembrane</keyword>
<reference evidence="3 4" key="2">
    <citation type="submission" date="2017-09" db="EMBL/GenBank/DDBJ databases">
        <title>Extensive intraspecific genome diversity in a model arbuscular mycorrhizal fungus.</title>
        <authorList>
            <person name="Chen E.C."/>
            <person name="Morin E."/>
            <person name="Beaudet D."/>
            <person name="Noel J."/>
            <person name="Ndikumana S."/>
            <person name="Charron P."/>
            <person name="St-Onge C."/>
            <person name="Giorgi J."/>
            <person name="Grigoriev I.V."/>
            <person name="Roux C."/>
            <person name="Martin F.M."/>
            <person name="Corradi N."/>
        </authorList>
    </citation>
    <scope>NUCLEOTIDE SEQUENCE [LARGE SCALE GENOMIC DNA]</scope>
    <source>
        <strain evidence="3 4">A5</strain>
    </source>
</reference>
<protein>
    <submittedName>
        <fullName evidence="3">Uncharacterized protein</fullName>
    </submittedName>
</protein>
<evidence type="ECO:0000256" key="1">
    <source>
        <dbReference type="SAM" id="MobiDB-lite"/>
    </source>
</evidence>
<reference evidence="3 4" key="1">
    <citation type="submission" date="2016-04" db="EMBL/GenBank/DDBJ databases">
        <title>Genome analyses suggest a sexual origin of heterokaryosis in a supposedly ancient asexual fungus.</title>
        <authorList>
            <person name="Ropars J."/>
            <person name="Sedzielewska K."/>
            <person name="Noel J."/>
            <person name="Charron P."/>
            <person name="Farinelli L."/>
            <person name="Marton T."/>
            <person name="Kruger M."/>
            <person name="Pelin A."/>
            <person name="Brachmann A."/>
            <person name="Corradi N."/>
        </authorList>
    </citation>
    <scope>NUCLEOTIDE SEQUENCE [LARGE SCALE GENOMIC DNA]</scope>
    <source>
        <strain evidence="3 4">A5</strain>
    </source>
</reference>
<keyword evidence="2" id="KW-0472">Membrane</keyword>
<dbReference type="VEuPathDB" id="FungiDB:RhiirFUN_000574"/>
<feature type="transmembrane region" description="Helical" evidence="2">
    <location>
        <begin position="7"/>
        <end position="24"/>
    </location>
</feature>
<evidence type="ECO:0000313" key="4">
    <source>
        <dbReference type="Proteomes" id="UP000232722"/>
    </source>
</evidence>